<accession>A0A347W9N9</accession>
<dbReference type="KEGG" id="ksc:CD178_00776"/>
<dbReference type="Gene3D" id="2.60.120.380">
    <property type="match status" value="1"/>
</dbReference>
<evidence type="ECO:0000313" key="2">
    <source>
        <dbReference type="Proteomes" id="UP000264120"/>
    </source>
</evidence>
<gene>
    <name evidence="1" type="ORF">CD178_00776</name>
</gene>
<sequence length="271" mass="29253">MPGISCRACFLQTQETGLPVLDIRRSLLSLTSLLALCDVTNRPAHAAPDTALEQELAAATGHYAADSNLLGTGPLADILKQELGAQYGSFIQNMQVASPLTAAGDVLFMTGNKPHEGGSSIAWLVLDRSGRDMTAGILNPGQLSLYTTGTTPVTKPADVRTLLENQSMAPPLCNQPQDLAQGARLEWRATLEHGATCVYRLGLHRGEQVTARLKSRHDDLSLRVMDPHIEPAANKLSWTVPQDDLYLVQVTLRPGATVQKAQPYRLTITAR</sequence>
<keyword evidence="2" id="KW-1185">Reference proteome</keyword>
<dbReference type="Proteomes" id="UP000264120">
    <property type="component" value="Chromosome"/>
</dbReference>
<reference evidence="1 2" key="1">
    <citation type="submission" date="2017-08" db="EMBL/GenBank/DDBJ databases">
        <title>Complete genome sequence of Gluconacetobacter saccharivorans CV1 isolated from Fermented Vinegar.</title>
        <authorList>
            <person name="Kim S.-Y."/>
        </authorList>
    </citation>
    <scope>NUCLEOTIDE SEQUENCE [LARGE SCALE GENOMIC DNA]</scope>
    <source>
        <strain evidence="1 2">CV1</strain>
    </source>
</reference>
<protein>
    <submittedName>
        <fullName evidence="1">Uncharacterized protein</fullName>
    </submittedName>
</protein>
<evidence type="ECO:0000313" key="1">
    <source>
        <dbReference type="EMBL" id="AXY21582.1"/>
    </source>
</evidence>
<organism evidence="1 2">
    <name type="scientific">Komagataeibacter saccharivorans</name>
    <dbReference type="NCBI Taxonomy" id="265959"/>
    <lineage>
        <taxon>Bacteria</taxon>
        <taxon>Pseudomonadati</taxon>
        <taxon>Pseudomonadota</taxon>
        <taxon>Alphaproteobacteria</taxon>
        <taxon>Acetobacterales</taxon>
        <taxon>Acetobacteraceae</taxon>
        <taxon>Komagataeibacter</taxon>
    </lineage>
</organism>
<name>A0A347W9N9_9PROT</name>
<dbReference type="AlphaFoldDB" id="A0A347W9N9"/>
<proteinExistence type="predicted"/>
<dbReference type="EMBL" id="CP023036">
    <property type="protein sequence ID" value="AXY21582.1"/>
    <property type="molecule type" value="Genomic_DNA"/>
</dbReference>